<evidence type="ECO:0000313" key="1">
    <source>
        <dbReference type="EMBL" id="MCR4450493.1"/>
    </source>
</evidence>
<evidence type="ECO:0000313" key="2">
    <source>
        <dbReference type="Proteomes" id="UP001204061"/>
    </source>
</evidence>
<dbReference type="EMBL" id="JANLFC010000068">
    <property type="protein sequence ID" value="MCR4450493.1"/>
    <property type="molecule type" value="Genomic_DNA"/>
</dbReference>
<name>A0AAW5MA85_AERVE</name>
<accession>A0AAW5MA85</accession>
<organism evidence="1 2">
    <name type="scientific">Aeromonas veronii</name>
    <dbReference type="NCBI Taxonomy" id="654"/>
    <lineage>
        <taxon>Bacteria</taxon>
        <taxon>Pseudomonadati</taxon>
        <taxon>Pseudomonadota</taxon>
        <taxon>Gammaproteobacteria</taxon>
        <taxon>Aeromonadales</taxon>
        <taxon>Aeromonadaceae</taxon>
        <taxon>Aeromonas</taxon>
    </lineage>
</organism>
<proteinExistence type="predicted"/>
<dbReference type="AlphaFoldDB" id="A0AAW5MA85"/>
<protein>
    <recommendedName>
        <fullName evidence="3">DUF2513 domain-containing protein</fullName>
    </recommendedName>
</protein>
<dbReference type="RefSeq" id="WP_201912075.1">
    <property type="nucleotide sequence ID" value="NZ_JAEHIF010000005.1"/>
</dbReference>
<evidence type="ECO:0008006" key="3">
    <source>
        <dbReference type="Google" id="ProtNLM"/>
    </source>
</evidence>
<gene>
    <name evidence="1" type="ORF">NS965_19090</name>
</gene>
<comment type="caution">
    <text evidence="1">The sequence shown here is derived from an EMBL/GenBank/DDBJ whole genome shotgun (WGS) entry which is preliminary data.</text>
</comment>
<dbReference type="Proteomes" id="UP001204061">
    <property type="component" value="Unassembled WGS sequence"/>
</dbReference>
<sequence length="151" mass="16762">MISNIERFDTIVVLALADLYSRFPVRQYLASSKFIVTEDGEHIDGLSPEEEWLMLEKNTLLDDPYFKRKKFASESLKWLVDAGYIHGTSLEYEGINDAVLTAKGLEVLKAIPDSLQGSLGERLVEAVKADSREVGRTVLGQIFGLAVGLLS</sequence>
<reference evidence="1" key="1">
    <citation type="submission" date="2022-08" db="EMBL/GenBank/DDBJ databases">
        <title>A global survey of hypervirulent Aeromonas hydrophila identified this emerging pathogen in farmed fish in the lower Mekong River basin.</title>
        <authorList>
            <person name="Xu T."/>
            <person name="Rasmussen-Ivey C.R."/>
            <person name="Moen F.S."/>
            <person name="Fernandez Bravo A."/>
            <person name="Lamy B."/>
            <person name="Beaz-Hidalgo R."/>
            <person name="Khan C.D."/>
            <person name="Castro Escarpulli G."/>
            <person name="Yasin I.S.M."/>
            <person name="Figueras M.J."/>
            <person name="Azzam Sayuti M."/>
            <person name="Karim M.M."/>
            <person name="Alam K.M."/>
            <person name="Le T.T.T."/>
            <person name="Thao N.H.P."/>
            <person name="Addo S."/>
            <person name="Duodu S."/>
            <person name="Ali S."/>
            <person name="Mey S."/>
            <person name="Somony T."/>
            <person name="Liles M.R."/>
        </authorList>
    </citation>
    <scope>NUCLEOTIDE SEQUENCE</scope>
    <source>
        <strain evidence="1">0.14</strain>
    </source>
</reference>